<reference evidence="2 3" key="1">
    <citation type="submission" date="2011-06" db="EMBL/GenBank/DDBJ databases">
        <title>Genomic sequence of Methylobacter tundripaludum SV96.</title>
        <authorList>
            <consortium name="US DOE Joint Genome Institute"/>
            <person name="Lucas S."/>
            <person name="Han J."/>
            <person name="Lapidus A."/>
            <person name="Cheng J.-F."/>
            <person name="Goodwin L."/>
            <person name="Pitluck S."/>
            <person name="Held B."/>
            <person name="Detter J.C."/>
            <person name="Han C."/>
            <person name="Tapia R."/>
            <person name="Land M."/>
            <person name="Hauser L."/>
            <person name="Kyrpides N."/>
            <person name="Ivanova N."/>
            <person name="Ovchinnikova G."/>
            <person name="Pagani I."/>
            <person name="Klotz M.G."/>
            <person name="Dispirito A.A."/>
            <person name="Murrell J.C."/>
            <person name="Dunfield P."/>
            <person name="Kalyuzhnaya M.G."/>
            <person name="Svenning M."/>
            <person name="Trotsenko Y.A."/>
            <person name="Stein L.Y."/>
            <person name="Woyke T."/>
        </authorList>
    </citation>
    <scope>NUCLEOTIDE SEQUENCE [LARGE SCALE GENOMIC DNA]</scope>
    <source>
        <strain evidence="3">ATCC BAA-1195 / DSM 17260 / SV96</strain>
    </source>
</reference>
<protein>
    <submittedName>
        <fullName evidence="2">Glycosyl transferase family 2</fullName>
    </submittedName>
</protein>
<dbReference type="SUPFAM" id="SSF53448">
    <property type="entry name" value="Nucleotide-diphospho-sugar transferases"/>
    <property type="match status" value="1"/>
</dbReference>
<dbReference type="GO" id="GO:0016740">
    <property type="term" value="F:transferase activity"/>
    <property type="evidence" value="ECO:0007669"/>
    <property type="project" value="UniProtKB-KW"/>
</dbReference>
<name>G3IVU7_METTV</name>
<dbReference type="PANTHER" id="PTHR43685">
    <property type="entry name" value="GLYCOSYLTRANSFERASE"/>
    <property type="match status" value="1"/>
</dbReference>
<dbReference type="InterPro" id="IPR050834">
    <property type="entry name" value="Glycosyltransf_2"/>
</dbReference>
<dbReference type="PANTHER" id="PTHR43685:SF2">
    <property type="entry name" value="GLYCOSYLTRANSFERASE 2-LIKE DOMAIN-CONTAINING PROTEIN"/>
    <property type="match status" value="1"/>
</dbReference>
<dbReference type="eggNOG" id="COG1215">
    <property type="taxonomic scope" value="Bacteria"/>
</dbReference>
<dbReference type="STRING" id="697282.Mettu_1792"/>
<accession>G3IVU7</accession>
<dbReference type="Pfam" id="PF00535">
    <property type="entry name" value="Glycos_transf_2"/>
    <property type="match status" value="1"/>
</dbReference>
<organism evidence="2 3">
    <name type="scientific">Methylobacter tundripaludum (strain ATCC BAA-1195 / DSM 17260 / SV96)</name>
    <dbReference type="NCBI Taxonomy" id="697282"/>
    <lineage>
        <taxon>Bacteria</taxon>
        <taxon>Pseudomonadati</taxon>
        <taxon>Pseudomonadota</taxon>
        <taxon>Gammaproteobacteria</taxon>
        <taxon>Methylococcales</taxon>
        <taxon>Methylococcaceae</taxon>
        <taxon>Methylobacter</taxon>
    </lineage>
</organism>
<dbReference type="EMBL" id="JH109152">
    <property type="protein sequence ID" value="EGW22954.1"/>
    <property type="molecule type" value="Genomic_DNA"/>
</dbReference>
<dbReference type="Proteomes" id="UP000004664">
    <property type="component" value="Unassembled WGS sequence"/>
</dbReference>
<proteinExistence type="predicted"/>
<evidence type="ECO:0000313" key="2">
    <source>
        <dbReference type="EMBL" id="EGW22954.1"/>
    </source>
</evidence>
<keyword evidence="2" id="KW-0808">Transferase</keyword>
<keyword evidence="3" id="KW-1185">Reference proteome</keyword>
<dbReference type="InterPro" id="IPR001173">
    <property type="entry name" value="Glyco_trans_2-like"/>
</dbReference>
<dbReference type="AlphaFoldDB" id="G3IVU7"/>
<dbReference type="HOGENOM" id="CLU_025996_11_0_6"/>
<dbReference type="Gene3D" id="3.90.550.10">
    <property type="entry name" value="Spore Coat Polysaccharide Biosynthesis Protein SpsA, Chain A"/>
    <property type="match status" value="1"/>
</dbReference>
<evidence type="ECO:0000313" key="3">
    <source>
        <dbReference type="Proteomes" id="UP000004664"/>
    </source>
</evidence>
<feature type="domain" description="Glycosyltransferase 2-like" evidence="1">
    <location>
        <begin position="12"/>
        <end position="172"/>
    </location>
</feature>
<gene>
    <name evidence="2" type="ORF">Mettu_1792</name>
</gene>
<evidence type="ECO:0000259" key="1">
    <source>
        <dbReference type="Pfam" id="PF00535"/>
    </source>
</evidence>
<dbReference type="CDD" id="cd00761">
    <property type="entry name" value="Glyco_tranf_GTA_type"/>
    <property type="match status" value="1"/>
</dbReference>
<dbReference type="InterPro" id="IPR029044">
    <property type="entry name" value="Nucleotide-diphossugar_trans"/>
</dbReference>
<dbReference type="RefSeq" id="WP_006890975.1">
    <property type="nucleotide sequence ID" value="NZ_JH109152.1"/>
</dbReference>
<sequence>MTEVQACMPKVSILIPVFNRKDYIAECIQSALDQTFTDFEVVVVDNASEDGTWEICQQFAANDQRVRIFQNDTNIGPVRNWLACVEKAQGEFGKILFSDDLMFPRFLEHTLPHFECPEVGFVSTAALIGTIIENGVIRYSDASEVQRLSSERYFELLLTARVPFSPGAAIFRMADIRVNLRPSFSTCMPQDFTKTGAGPDVLLYALTAINYKSVVVLPIADVFFRGHADSFTTANSDEVAKGYRAALAWFCKTKLSKDHWTKYVARAWLSKAMNTHRLTSLTRHCLALEGRGDIVEASALLMAIARIAILELFKFAYKIKRKGVKK</sequence>